<keyword evidence="2" id="KW-1185">Reference proteome</keyword>
<dbReference type="EMBL" id="MU275846">
    <property type="protein sequence ID" value="KAI0052324.1"/>
    <property type="molecule type" value="Genomic_DNA"/>
</dbReference>
<name>A0ACB8S728_9AGAM</name>
<evidence type="ECO:0000313" key="2">
    <source>
        <dbReference type="Proteomes" id="UP000814033"/>
    </source>
</evidence>
<protein>
    <submittedName>
        <fullName evidence="1">UPF0014-domain-containing protein</fullName>
    </submittedName>
</protein>
<proteinExistence type="predicted"/>
<accession>A0ACB8S728</accession>
<gene>
    <name evidence="1" type="ORF">FA95DRAFT_1553658</name>
</gene>
<organism evidence="1 2">
    <name type="scientific">Auriscalpium vulgare</name>
    <dbReference type="NCBI Taxonomy" id="40419"/>
    <lineage>
        <taxon>Eukaryota</taxon>
        <taxon>Fungi</taxon>
        <taxon>Dikarya</taxon>
        <taxon>Basidiomycota</taxon>
        <taxon>Agaricomycotina</taxon>
        <taxon>Agaricomycetes</taxon>
        <taxon>Russulales</taxon>
        <taxon>Auriscalpiaceae</taxon>
        <taxon>Auriscalpium</taxon>
    </lineage>
</organism>
<evidence type="ECO:0000313" key="1">
    <source>
        <dbReference type="EMBL" id="KAI0052324.1"/>
    </source>
</evidence>
<dbReference type="Proteomes" id="UP000814033">
    <property type="component" value="Unassembled WGS sequence"/>
</dbReference>
<reference evidence="1" key="2">
    <citation type="journal article" date="2022" name="New Phytol.">
        <title>Evolutionary transition to the ectomycorrhizal habit in the genomes of a hyperdiverse lineage of mushroom-forming fungi.</title>
        <authorList>
            <person name="Looney B."/>
            <person name="Miyauchi S."/>
            <person name="Morin E."/>
            <person name="Drula E."/>
            <person name="Courty P.E."/>
            <person name="Kohler A."/>
            <person name="Kuo A."/>
            <person name="LaButti K."/>
            <person name="Pangilinan J."/>
            <person name="Lipzen A."/>
            <person name="Riley R."/>
            <person name="Andreopoulos W."/>
            <person name="He G."/>
            <person name="Johnson J."/>
            <person name="Nolan M."/>
            <person name="Tritt A."/>
            <person name="Barry K.W."/>
            <person name="Grigoriev I.V."/>
            <person name="Nagy L.G."/>
            <person name="Hibbett D."/>
            <person name="Henrissat B."/>
            <person name="Matheny P.B."/>
            <person name="Labbe J."/>
            <person name="Martin F.M."/>
        </authorList>
    </citation>
    <scope>NUCLEOTIDE SEQUENCE</scope>
    <source>
        <strain evidence="1">FP105234-sp</strain>
    </source>
</reference>
<comment type="caution">
    <text evidence="1">The sequence shown here is derived from an EMBL/GenBank/DDBJ whole genome shotgun (WGS) entry which is preliminary data.</text>
</comment>
<reference evidence="1" key="1">
    <citation type="submission" date="2021-02" db="EMBL/GenBank/DDBJ databases">
        <authorList>
            <consortium name="DOE Joint Genome Institute"/>
            <person name="Ahrendt S."/>
            <person name="Looney B.P."/>
            <person name="Miyauchi S."/>
            <person name="Morin E."/>
            <person name="Drula E."/>
            <person name="Courty P.E."/>
            <person name="Chicoki N."/>
            <person name="Fauchery L."/>
            <person name="Kohler A."/>
            <person name="Kuo A."/>
            <person name="Labutti K."/>
            <person name="Pangilinan J."/>
            <person name="Lipzen A."/>
            <person name="Riley R."/>
            <person name="Andreopoulos W."/>
            <person name="He G."/>
            <person name="Johnson J."/>
            <person name="Barry K.W."/>
            <person name="Grigoriev I.V."/>
            <person name="Nagy L."/>
            <person name="Hibbett D."/>
            <person name="Henrissat B."/>
            <person name="Matheny P.B."/>
            <person name="Labbe J."/>
            <person name="Martin F."/>
        </authorList>
    </citation>
    <scope>NUCLEOTIDE SEQUENCE</scope>
    <source>
        <strain evidence="1">FP105234-sp</strain>
    </source>
</reference>
<sequence length="317" mass="34303">MAEPPQKDQTNLTWSNVTLGLSFVVFDAAVSHMLSLGVGSSLMVAAFRCVVQLTLVATILERVFDTNNPLAVAGIALLLNVLGTFETVANKCKRRYRHMFVSVLAGMLFSTIPTSIIGVRFAMGVTPFWRPEQYIPIVGMLCGSTISNVAVSVSYVLKELDENRDKTETYLAFGASRLEACRPIAREALRLALTPTINQMSVLGIIAIPGMMTGALLGGASVQQAARLQMVIMFMISASSALASIITTLIALLVCVDGEHRIRPDRIDAREHAVWRARDRLASAVVTGVRAAGRAVVDCVRRNKTDGEEEERAPLLG</sequence>